<comment type="caution">
    <text evidence="2">The sequence shown here is derived from an EMBL/GenBank/DDBJ whole genome shotgun (WGS) entry which is preliminary data.</text>
</comment>
<dbReference type="PROSITE" id="PS51257">
    <property type="entry name" value="PROKAR_LIPOPROTEIN"/>
    <property type="match status" value="1"/>
</dbReference>
<sequence length="106" mass="11649">MKIVCLTLAGLAVLLAGCNRDVPQVLEVPLPTPEPAADLVDELARDPERLKEVRRLCREDWDAVDEELCVAAAKATRQRFMGDGKAKYTPEPVALPEAQLPEPTDE</sequence>
<feature type="region of interest" description="Disordered" evidence="1">
    <location>
        <begin position="83"/>
        <end position="106"/>
    </location>
</feature>
<dbReference type="Proteomes" id="UP001459204">
    <property type="component" value="Unassembled WGS sequence"/>
</dbReference>
<evidence type="ECO:0000313" key="2">
    <source>
        <dbReference type="EMBL" id="MEL1262846.1"/>
    </source>
</evidence>
<proteinExistence type="predicted"/>
<keyword evidence="2" id="KW-0449">Lipoprotein</keyword>
<reference evidence="2 3" key="1">
    <citation type="submission" date="2024-04" db="EMBL/GenBank/DDBJ databases">
        <title>Draft genome sequence of Pseudoxanthomonas putridarboris WD12.</title>
        <authorList>
            <person name="Oh J."/>
        </authorList>
    </citation>
    <scope>NUCLEOTIDE SEQUENCE [LARGE SCALE GENOMIC DNA]</scope>
    <source>
        <strain evidence="2 3">WD12</strain>
    </source>
</reference>
<name>A0ABU9IXD6_9GAMM</name>
<dbReference type="EMBL" id="JBBWWT010000001">
    <property type="protein sequence ID" value="MEL1262846.1"/>
    <property type="molecule type" value="Genomic_DNA"/>
</dbReference>
<gene>
    <name evidence="2" type="ORF">AAD027_00465</name>
</gene>
<organism evidence="2 3">
    <name type="scientific">Pseudoxanthomonas putridarboris</name>
    <dbReference type="NCBI Taxonomy" id="752605"/>
    <lineage>
        <taxon>Bacteria</taxon>
        <taxon>Pseudomonadati</taxon>
        <taxon>Pseudomonadota</taxon>
        <taxon>Gammaproteobacteria</taxon>
        <taxon>Lysobacterales</taxon>
        <taxon>Lysobacteraceae</taxon>
        <taxon>Pseudoxanthomonas</taxon>
    </lineage>
</organism>
<evidence type="ECO:0000256" key="1">
    <source>
        <dbReference type="SAM" id="MobiDB-lite"/>
    </source>
</evidence>
<keyword evidence="3" id="KW-1185">Reference proteome</keyword>
<dbReference type="RefSeq" id="WP_341724049.1">
    <property type="nucleotide sequence ID" value="NZ_JBBWWT010000001.1"/>
</dbReference>
<evidence type="ECO:0000313" key="3">
    <source>
        <dbReference type="Proteomes" id="UP001459204"/>
    </source>
</evidence>
<protein>
    <submittedName>
        <fullName evidence="2">Entry exclusion lipoprotein TrbK</fullName>
    </submittedName>
</protein>
<accession>A0ABU9IXD6</accession>